<keyword evidence="3" id="KW-1185">Reference proteome</keyword>
<sequence length="382" mass="43361">MSAFSGYYPYTAGPNDAPPIPLTPQQLALAYHHFQFMQQNTMPPPPPPPPQAPVIDPALQVRDPNTNTQRLEALERKVRDLKAEKRVNSSPEARSSKRRKKSDAYLLRDAKGLSVKQEEVRKQLMKKMKTELMTLTGMARDANSESDSDSESSSAPPARPSRSVMSFDFNENIDHPTNTKVIDRAAELIWKEQHDPKADTFSLLHKDVKFTLADIASFGKTNFRTWKRSWKAETDTAAAAKRARQEAKGRQTHEKKIFEAKPTQSTSGVQERHKKDPAFILETDWMSDEISGPDTDDEAKKDIHRKLLVEAAKLTPEQESQPLWERVRPGFQTTEMTEIKDDLDGICEEQKRTQKKKSRPVVQRLNLGNLHSRTLPARCGLL</sequence>
<evidence type="ECO:0000256" key="1">
    <source>
        <dbReference type="SAM" id="MobiDB-lite"/>
    </source>
</evidence>
<proteinExistence type="predicted"/>
<dbReference type="EMBL" id="JARKIE010000232">
    <property type="protein sequence ID" value="KAJ7663548.1"/>
    <property type="molecule type" value="Genomic_DNA"/>
</dbReference>
<comment type="caution">
    <text evidence="2">The sequence shown here is derived from an EMBL/GenBank/DDBJ whole genome shotgun (WGS) entry which is preliminary data.</text>
</comment>
<evidence type="ECO:0000313" key="3">
    <source>
        <dbReference type="Proteomes" id="UP001221757"/>
    </source>
</evidence>
<protein>
    <submittedName>
        <fullName evidence="2">Uncharacterized protein</fullName>
    </submittedName>
</protein>
<gene>
    <name evidence="2" type="ORF">B0H17DRAFT_1144039</name>
</gene>
<feature type="region of interest" description="Disordered" evidence="1">
    <location>
        <begin position="140"/>
        <end position="164"/>
    </location>
</feature>
<feature type="region of interest" description="Disordered" evidence="1">
    <location>
        <begin position="38"/>
        <end position="70"/>
    </location>
</feature>
<accession>A0AAD7CUC2</accession>
<reference evidence="2" key="1">
    <citation type="submission" date="2023-03" db="EMBL/GenBank/DDBJ databases">
        <title>Massive genome expansion in bonnet fungi (Mycena s.s.) driven by repeated elements and novel gene families across ecological guilds.</title>
        <authorList>
            <consortium name="Lawrence Berkeley National Laboratory"/>
            <person name="Harder C.B."/>
            <person name="Miyauchi S."/>
            <person name="Viragh M."/>
            <person name="Kuo A."/>
            <person name="Thoen E."/>
            <person name="Andreopoulos B."/>
            <person name="Lu D."/>
            <person name="Skrede I."/>
            <person name="Drula E."/>
            <person name="Henrissat B."/>
            <person name="Morin E."/>
            <person name="Kohler A."/>
            <person name="Barry K."/>
            <person name="LaButti K."/>
            <person name="Morin E."/>
            <person name="Salamov A."/>
            <person name="Lipzen A."/>
            <person name="Mereny Z."/>
            <person name="Hegedus B."/>
            <person name="Baldrian P."/>
            <person name="Stursova M."/>
            <person name="Weitz H."/>
            <person name="Taylor A."/>
            <person name="Grigoriev I.V."/>
            <person name="Nagy L.G."/>
            <person name="Martin F."/>
            <person name="Kauserud H."/>
        </authorList>
    </citation>
    <scope>NUCLEOTIDE SEQUENCE</scope>
    <source>
        <strain evidence="2">CBHHK067</strain>
    </source>
</reference>
<evidence type="ECO:0000313" key="2">
    <source>
        <dbReference type="EMBL" id="KAJ7663548.1"/>
    </source>
</evidence>
<organism evidence="2 3">
    <name type="scientific">Mycena rosella</name>
    <name type="common">Pink bonnet</name>
    <name type="synonym">Agaricus rosellus</name>
    <dbReference type="NCBI Taxonomy" id="1033263"/>
    <lineage>
        <taxon>Eukaryota</taxon>
        <taxon>Fungi</taxon>
        <taxon>Dikarya</taxon>
        <taxon>Basidiomycota</taxon>
        <taxon>Agaricomycotina</taxon>
        <taxon>Agaricomycetes</taxon>
        <taxon>Agaricomycetidae</taxon>
        <taxon>Agaricales</taxon>
        <taxon>Marasmiineae</taxon>
        <taxon>Mycenaceae</taxon>
        <taxon>Mycena</taxon>
    </lineage>
</organism>
<feature type="compositionally biased region" description="Pro residues" evidence="1">
    <location>
        <begin position="42"/>
        <end position="52"/>
    </location>
</feature>
<feature type="compositionally biased region" description="Low complexity" evidence="1">
    <location>
        <begin position="151"/>
        <end position="163"/>
    </location>
</feature>
<dbReference type="Proteomes" id="UP001221757">
    <property type="component" value="Unassembled WGS sequence"/>
</dbReference>
<feature type="region of interest" description="Disordered" evidence="1">
    <location>
        <begin position="82"/>
        <end position="105"/>
    </location>
</feature>
<name>A0AAD7CUC2_MYCRO</name>
<dbReference type="AlphaFoldDB" id="A0AAD7CUC2"/>